<dbReference type="SUPFAM" id="SSF103473">
    <property type="entry name" value="MFS general substrate transporter"/>
    <property type="match status" value="1"/>
</dbReference>
<keyword evidence="4 6" id="KW-1133">Transmembrane helix</keyword>
<dbReference type="RefSeq" id="WP_177167970.1">
    <property type="nucleotide sequence ID" value="NZ_FNNQ01000008.1"/>
</dbReference>
<keyword evidence="5 6" id="KW-0472">Membrane</keyword>
<evidence type="ECO:0000256" key="5">
    <source>
        <dbReference type="ARBA" id="ARBA00023136"/>
    </source>
</evidence>
<accession>A0A1H2XQD3</accession>
<feature type="transmembrane region" description="Helical" evidence="6">
    <location>
        <begin position="73"/>
        <end position="95"/>
    </location>
</feature>
<dbReference type="GO" id="GO:0022857">
    <property type="term" value="F:transmembrane transporter activity"/>
    <property type="evidence" value="ECO:0007669"/>
    <property type="project" value="InterPro"/>
</dbReference>
<dbReference type="InterPro" id="IPR036259">
    <property type="entry name" value="MFS_trans_sf"/>
</dbReference>
<sequence length="411" mass="44713">MNRFPLSFRALWLGQGVANLADSFYIIAIVTLLYNLSGSATMAASIPLLRVGAQMTSGFIAPLLLHRFPLHRILLTSQTGQTFLLIILATMISWLKSPLPGLALVFGTSFLDGWTTPARNALVPRLLPTDSLIRGNSWLATTDQTIMLLGWSTGGLLVAYLGSSSLLWISVGLFIISCLALTPVRDPEPKNDGPEKRPPRWHIMKEGWSTILNNPTLRRITLMDVIETASGTIWIGAIILVFVKEILHRGETWWGWINASYYTGTVLGGLLILTLSRLFAHRLVLGMIIGSVCNSVLTLLFALLPVPIVSLVLSILMGPCYQLRDITQRTLFQQALSSETTPKVFAAHGTLMYGVFGLAVFVTGVVADSFGVRSVYLATAGLLACSVMIGTPLLRSNNRSSSESTCHSSRG</sequence>
<evidence type="ECO:0000313" key="7">
    <source>
        <dbReference type="EMBL" id="SDW94489.1"/>
    </source>
</evidence>
<evidence type="ECO:0000313" key="8">
    <source>
        <dbReference type="Proteomes" id="UP000198534"/>
    </source>
</evidence>
<dbReference type="Pfam" id="PF07690">
    <property type="entry name" value="MFS_1"/>
    <property type="match status" value="1"/>
</dbReference>
<feature type="transmembrane region" description="Helical" evidence="6">
    <location>
        <begin position="157"/>
        <end position="181"/>
    </location>
</feature>
<feature type="transmembrane region" description="Helical" evidence="6">
    <location>
        <begin position="225"/>
        <end position="247"/>
    </location>
</feature>
<dbReference type="Proteomes" id="UP000198534">
    <property type="component" value="Unassembled WGS sequence"/>
</dbReference>
<dbReference type="PANTHER" id="PTHR23513:SF19">
    <property type="entry name" value="MAJOR FACILITATOR SUPERFAMILY (MFS) PROFILE DOMAIN-CONTAINING PROTEIN"/>
    <property type="match status" value="1"/>
</dbReference>
<keyword evidence="3 6" id="KW-0812">Transmembrane</keyword>
<dbReference type="InterPro" id="IPR011701">
    <property type="entry name" value="MFS"/>
</dbReference>
<dbReference type="EMBL" id="FNNQ01000008">
    <property type="protein sequence ID" value="SDW94489.1"/>
    <property type="molecule type" value="Genomic_DNA"/>
</dbReference>
<protein>
    <submittedName>
        <fullName evidence="7">Predicted arabinose efflux permease, MFS family</fullName>
    </submittedName>
</protein>
<dbReference type="STRING" id="1048340.SAMN05444487_1085"/>
<feature type="transmembrane region" description="Helical" evidence="6">
    <location>
        <begin position="12"/>
        <end position="34"/>
    </location>
</feature>
<feature type="transmembrane region" description="Helical" evidence="6">
    <location>
        <begin position="46"/>
        <end position="66"/>
    </location>
</feature>
<dbReference type="Gene3D" id="1.20.1250.20">
    <property type="entry name" value="MFS general substrate transporter like domains"/>
    <property type="match status" value="1"/>
</dbReference>
<dbReference type="CDD" id="cd06173">
    <property type="entry name" value="MFS_MefA_like"/>
    <property type="match status" value="1"/>
</dbReference>
<evidence type="ECO:0000256" key="4">
    <source>
        <dbReference type="ARBA" id="ARBA00022989"/>
    </source>
</evidence>
<organism evidence="7 8">
    <name type="scientific">Marininema mesophilum</name>
    <dbReference type="NCBI Taxonomy" id="1048340"/>
    <lineage>
        <taxon>Bacteria</taxon>
        <taxon>Bacillati</taxon>
        <taxon>Bacillota</taxon>
        <taxon>Bacilli</taxon>
        <taxon>Bacillales</taxon>
        <taxon>Thermoactinomycetaceae</taxon>
        <taxon>Marininema</taxon>
    </lineage>
</organism>
<feature type="transmembrane region" description="Helical" evidence="6">
    <location>
        <begin position="373"/>
        <end position="394"/>
    </location>
</feature>
<keyword evidence="2" id="KW-1003">Cell membrane</keyword>
<proteinExistence type="predicted"/>
<name>A0A1H2XQD3_9BACL</name>
<evidence type="ECO:0000256" key="2">
    <source>
        <dbReference type="ARBA" id="ARBA00022475"/>
    </source>
</evidence>
<comment type="subcellular location">
    <subcellularLocation>
        <location evidence="1">Cell membrane</location>
        <topology evidence="1">Multi-pass membrane protein</topology>
    </subcellularLocation>
</comment>
<keyword evidence="8" id="KW-1185">Reference proteome</keyword>
<dbReference type="AlphaFoldDB" id="A0A1H2XQD3"/>
<evidence type="ECO:0000256" key="3">
    <source>
        <dbReference type="ARBA" id="ARBA00022692"/>
    </source>
</evidence>
<feature type="transmembrane region" description="Helical" evidence="6">
    <location>
        <begin position="253"/>
        <end position="276"/>
    </location>
</feature>
<evidence type="ECO:0000256" key="1">
    <source>
        <dbReference type="ARBA" id="ARBA00004651"/>
    </source>
</evidence>
<feature type="transmembrane region" description="Helical" evidence="6">
    <location>
        <begin position="345"/>
        <end position="367"/>
    </location>
</feature>
<dbReference type="PANTHER" id="PTHR23513">
    <property type="entry name" value="INTEGRAL MEMBRANE EFFLUX PROTEIN-RELATED"/>
    <property type="match status" value="1"/>
</dbReference>
<gene>
    <name evidence="7" type="ORF">SAMN05444487_1085</name>
</gene>
<dbReference type="GO" id="GO:0005886">
    <property type="term" value="C:plasma membrane"/>
    <property type="evidence" value="ECO:0007669"/>
    <property type="project" value="UniProtKB-SubCell"/>
</dbReference>
<reference evidence="7 8" key="1">
    <citation type="submission" date="2016-10" db="EMBL/GenBank/DDBJ databases">
        <authorList>
            <person name="de Groot N.N."/>
        </authorList>
    </citation>
    <scope>NUCLEOTIDE SEQUENCE [LARGE SCALE GENOMIC DNA]</scope>
    <source>
        <strain evidence="7 8">DSM 45610</strain>
    </source>
</reference>
<evidence type="ECO:0000256" key="6">
    <source>
        <dbReference type="SAM" id="Phobius"/>
    </source>
</evidence>